<dbReference type="PANTHER" id="PTHR33711:SF10">
    <property type="entry name" value="INTRADIOL RING-CLEAVAGE DIOXYGENASES DOMAIN-CONTAINING PROTEIN"/>
    <property type="match status" value="1"/>
</dbReference>
<reference evidence="5 6" key="1">
    <citation type="submission" date="2017-04" db="EMBL/GenBank/DDBJ databases">
        <title>Comparative genome analysis of Subtercola boreus.</title>
        <authorList>
            <person name="Cho Y.-J."/>
            <person name="Cho A."/>
            <person name="Kim O.-S."/>
            <person name="Lee J.-I."/>
        </authorList>
    </citation>
    <scope>NUCLEOTIDE SEQUENCE [LARGE SCALE GENOMIC DNA]</scope>
    <source>
        <strain evidence="5 6">P27444</strain>
    </source>
</reference>
<protein>
    <submittedName>
        <fullName evidence="5">Protocatechuate 3,4-dioxygenase subunit beta</fullName>
    </submittedName>
</protein>
<dbReference type="InterPro" id="IPR012785">
    <property type="entry name" value="Protocat_dOase_b"/>
</dbReference>
<evidence type="ECO:0000313" key="6">
    <source>
        <dbReference type="Proteomes" id="UP000256709"/>
    </source>
</evidence>
<dbReference type="NCBIfam" id="TIGR02422">
    <property type="entry name" value="protocat_beta"/>
    <property type="match status" value="1"/>
</dbReference>
<dbReference type="Gene3D" id="2.60.130.10">
    <property type="entry name" value="Aromatic compound dioxygenase"/>
    <property type="match status" value="1"/>
</dbReference>
<dbReference type="Proteomes" id="UP000256709">
    <property type="component" value="Unassembled WGS sequence"/>
</dbReference>
<keyword evidence="3" id="KW-0560">Oxidoreductase</keyword>
<dbReference type="AlphaFoldDB" id="A0A3E0VRJ6"/>
<dbReference type="PANTHER" id="PTHR33711">
    <property type="entry name" value="DIOXYGENASE, PUTATIVE (AFU_ORTHOLOGUE AFUA_2G02910)-RELATED"/>
    <property type="match status" value="1"/>
</dbReference>
<dbReference type="PROSITE" id="PS00083">
    <property type="entry name" value="INTRADIOL_DIOXYGENAS"/>
    <property type="match status" value="1"/>
</dbReference>
<comment type="caution">
    <text evidence="5">The sequence shown here is derived from an EMBL/GenBank/DDBJ whole genome shotgun (WGS) entry which is preliminary data.</text>
</comment>
<comment type="similarity">
    <text evidence="1">Belongs to the intradiol ring-cleavage dioxygenase family.</text>
</comment>
<dbReference type="EMBL" id="NBXA01000021">
    <property type="protein sequence ID" value="RFA12624.1"/>
    <property type="molecule type" value="Genomic_DNA"/>
</dbReference>
<evidence type="ECO:0000256" key="3">
    <source>
        <dbReference type="ARBA" id="ARBA00023002"/>
    </source>
</evidence>
<dbReference type="OrthoDB" id="9805815at2"/>
<dbReference type="GO" id="GO:0018578">
    <property type="term" value="F:protocatechuate 3,4-dioxygenase activity"/>
    <property type="evidence" value="ECO:0007669"/>
    <property type="project" value="InterPro"/>
</dbReference>
<feature type="domain" description="Intradiol ring-cleavage dioxygenases" evidence="4">
    <location>
        <begin position="148"/>
        <end position="176"/>
    </location>
</feature>
<gene>
    <name evidence="5" type="ORF">B7R21_09770</name>
</gene>
<dbReference type="SUPFAM" id="SSF49482">
    <property type="entry name" value="Aromatic compound dioxygenase"/>
    <property type="match status" value="1"/>
</dbReference>
<organism evidence="5 6">
    <name type="scientific">Subtercola boreus</name>
    <dbReference type="NCBI Taxonomy" id="120213"/>
    <lineage>
        <taxon>Bacteria</taxon>
        <taxon>Bacillati</taxon>
        <taxon>Actinomycetota</taxon>
        <taxon>Actinomycetes</taxon>
        <taxon>Micrococcales</taxon>
        <taxon>Microbacteriaceae</taxon>
        <taxon>Subtercola</taxon>
    </lineage>
</organism>
<dbReference type="GO" id="GO:0019619">
    <property type="term" value="P:3,4-dihydroxybenzoate catabolic process"/>
    <property type="evidence" value="ECO:0007669"/>
    <property type="project" value="InterPro"/>
</dbReference>
<keyword evidence="2 5" id="KW-0223">Dioxygenase</keyword>
<evidence type="ECO:0000313" key="5">
    <source>
        <dbReference type="EMBL" id="RFA12624.1"/>
    </source>
</evidence>
<dbReference type="InterPro" id="IPR015889">
    <property type="entry name" value="Intradiol_dOase_core"/>
</dbReference>
<evidence type="ECO:0000256" key="2">
    <source>
        <dbReference type="ARBA" id="ARBA00022964"/>
    </source>
</evidence>
<sequence>MLHAATDRSTLPFIGSASLSGGAVSDNGCTPFRPVEGDTVTAEAIAPPVNSLAAPDRASQREITAEIGELHAALEQRERSGEAIPSTVIDFPAYRSSILRHPTKNLKLVDPETVELLSPAFGQRDVGAVESDLTIQHAGEPLGERLTVRGRLTDSWGRPVPNQLIEIWQANSAGRYIHQRDQHPAPLDPNFTGAGRAITDDAGEYAFTTIKPGPYPWKNHVNAWRPAHIHFSVFGSSFTQRLVTQMYFPGDPLFALDPIFNTIWRQKDRDALIGVYDHDLTSEEWATGYRFDIVVDGPDATWFENEGE</sequence>
<dbReference type="InterPro" id="IPR000627">
    <property type="entry name" value="Intradiol_dOase_C"/>
</dbReference>
<dbReference type="InterPro" id="IPR024756">
    <property type="entry name" value="PCDO_beta_N"/>
</dbReference>
<name>A0A3E0VRJ6_9MICO</name>
<accession>A0A3E0VRJ6</accession>
<dbReference type="InterPro" id="IPR050770">
    <property type="entry name" value="Intradiol_RC_Dioxygenase"/>
</dbReference>
<dbReference type="Pfam" id="PF12391">
    <property type="entry name" value="PCDO_beta_N"/>
    <property type="match status" value="1"/>
</dbReference>
<dbReference type="GO" id="GO:0008199">
    <property type="term" value="F:ferric iron binding"/>
    <property type="evidence" value="ECO:0007669"/>
    <property type="project" value="InterPro"/>
</dbReference>
<proteinExistence type="inferred from homology"/>
<evidence type="ECO:0000256" key="1">
    <source>
        <dbReference type="ARBA" id="ARBA00007825"/>
    </source>
</evidence>
<dbReference type="Pfam" id="PF00775">
    <property type="entry name" value="Dioxygenase_C"/>
    <property type="match status" value="1"/>
</dbReference>
<evidence type="ECO:0000259" key="4">
    <source>
        <dbReference type="PROSITE" id="PS00083"/>
    </source>
</evidence>